<evidence type="ECO:0000256" key="7">
    <source>
        <dbReference type="ARBA" id="ARBA00022737"/>
    </source>
</evidence>
<organism evidence="13 14">
    <name type="scientific">Parasponia andersonii</name>
    <name type="common">Sponia andersonii</name>
    <dbReference type="NCBI Taxonomy" id="3476"/>
    <lineage>
        <taxon>Eukaryota</taxon>
        <taxon>Viridiplantae</taxon>
        <taxon>Streptophyta</taxon>
        <taxon>Embryophyta</taxon>
        <taxon>Tracheophyta</taxon>
        <taxon>Spermatophyta</taxon>
        <taxon>Magnoliopsida</taxon>
        <taxon>eudicotyledons</taxon>
        <taxon>Gunneridae</taxon>
        <taxon>Pentapetalae</taxon>
        <taxon>rosids</taxon>
        <taxon>fabids</taxon>
        <taxon>Rosales</taxon>
        <taxon>Cannabaceae</taxon>
        <taxon>Parasponia</taxon>
    </lineage>
</organism>
<comment type="caution">
    <text evidence="13">The sequence shown here is derived from an EMBL/GenBank/DDBJ whole genome shotgun (WGS) entry which is preliminary data.</text>
</comment>
<evidence type="ECO:0000256" key="6">
    <source>
        <dbReference type="ARBA" id="ARBA00022729"/>
    </source>
</evidence>
<evidence type="ECO:0000256" key="8">
    <source>
        <dbReference type="ARBA" id="ARBA00022989"/>
    </source>
</evidence>
<dbReference type="EMBL" id="JXTB01000098">
    <property type="protein sequence ID" value="PON64115.1"/>
    <property type="molecule type" value="Genomic_DNA"/>
</dbReference>
<keyword evidence="10" id="KW-0675">Receptor</keyword>
<keyword evidence="6" id="KW-0732">Signal</keyword>
<evidence type="ECO:0000259" key="12">
    <source>
        <dbReference type="Pfam" id="PF23598"/>
    </source>
</evidence>
<keyword evidence="9" id="KW-0472">Membrane</keyword>
<keyword evidence="3" id="KW-1003">Cell membrane</keyword>
<evidence type="ECO:0000256" key="11">
    <source>
        <dbReference type="ARBA" id="ARBA00023180"/>
    </source>
</evidence>
<dbReference type="InterPro" id="IPR046956">
    <property type="entry name" value="RLP23-like"/>
</dbReference>
<evidence type="ECO:0000313" key="13">
    <source>
        <dbReference type="EMBL" id="PON64115.1"/>
    </source>
</evidence>
<evidence type="ECO:0000256" key="3">
    <source>
        <dbReference type="ARBA" id="ARBA00022475"/>
    </source>
</evidence>
<dbReference type="GO" id="GO:0005886">
    <property type="term" value="C:plasma membrane"/>
    <property type="evidence" value="ECO:0007669"/>
    <property type="project" value="UniProtKB-SubCell"/>
</dbReference>
<dbReference type="InterPro" id="IPR055414">
    <property type="entry name" value="LRR_R13L4/SHOC2-like"/>
</dbReference>
<dbReference type="SMART" id="SM00364">
    <property type="entry name" value="LRR_BAC"/>
    <property type="match status" value="4"/>
</dbReference>
<dbReference type="PANTHER" id="PTHR48063">
    <property type="entry name" value="LRR RECEPTOR-LIKE KINASE"/>
    <property type="match status" value="1"/>
</dbReference>
<evidence type="ECO:0000256" key="5">
    <source>
        <dbReference type="ARBA" id="ARBA00022692"/>
    </source>
</evidence>
<dbReference type="Proteomes" id="UP000237105">
    <property type="component" value="Unassembled WGS sequence"/>
</dbReference>
<gene>
    <name evidence="13" type="ORF">PanWU01x14_126370</name>
</gene>
<dbReference type="InterPro" id="IPR003591">
    <property type="entry name" value="Leu-rich_rpt_typical-subtyp"/>
</dbReference>
<accession>A0A2P5CST9</accession>
<dbReference type="PRINTS" id="PR00019">
    <property type="entry name" value="LEURICHRPT"/>
</dbReference>
<comment type="similarity">
    <text evidence="2">Belongs to the RLP family.</text>
</comment>
<dbReference type="SUPFAM" id="SSF52058">
    <property type="entry name" value="L domain-like"/>
    <property type="match status" value="3"/>
</dbReference>
<dbReference type="Pfam" id="PF00560">
    <property type="entry name" value="LRR_1"/>
    <property type="match status" value="4"/>
</dbReference>
<name>A0A2P5CST9_PARAD</name>
<feature type="domain" description="Disease resistance R13L4/SHOC-2-like LRR" evidence="12">
    <location>
        <begin position="26"/>
        <end position="194"/>
    </location>
</feature>
<protein>
    <submittedName>
        <fullName evidence="13">LRR domain containing protein</fullName>
    </submittedName>
</protein>
<evidence type="ECO:0000256" key="1">
    <source>
        <dbReference type="ARBA" id="ARBA00004251"/>
    </source>
</evidence>
<keyword evidence="14" id="KW-1185">Reference proteome</keyword>
<evidence type="ECO:0000256" key="4">
    <source>
        <dbReference type="ARBA" id="ARBA00022614"/>
    </source>
</evidence>
<dbReference type="Pfam" id="PF23598">
    <property type="entry name" value="LRR_14"/>
    <property type="match status" value="1"/>
</dbReference>
<evidence type="ECO:0000256" key="10">
    <source>
        <dbReference type="ARBA" id="ARBA00023170"/>
    </source>
</evidence>
<proteinExistence type="inferred from homology"/>
<dbReference type="FunFam" id="3.80.10.10:FF:001347">
    <property type="entry name" value="LRR receptor-like serine/threonine-protein kinase GSO2"/>
    <property type="match status" value="1"/>
</dbReference>
<keyword evidence="8" id="KW-1133">Transmembrane helix</keyword>
<dbReference type="OrthoDB" id="8731593at2759"/>
<keyword evidence="5" id="KW-0812">Transmembrane</keyword>
<dbReference type="SMART" id="SM00369">
    <property type="entry name" value="LRR_TYP"/>
    <property type="match status" value="10"/>
</dbReference>
<keyword evidence="11" id="KW-0325">Glycoprotein</keyword>
<reference evidence="14" key="1">
    <citation type="submission" date="2016-06" db="EMBL/GenBank/DDBJ databases">
        <title>Parallel loss of symbiosis genes in relatives of nitrogen-fixing non-legume Parasponia.</title>
        <authorList>
            <person name="Van Velzen R."/>
            <person name="Holmer R."/>
            <person name="Bu F."/>
            <person name="Rutten L."/>
            <person name="Van Zeijl A."/>
            <person name="Liu W."/>
            <person name="Santuari L."/>
            <person name="Cao Q."/>
            <person name="Sharma T."/>
            <person name="Shen D."/>
            <person name="Roswanjaya Y."/>
            <person name="Wardhani T."/>
            <person name="Kalhor M.S."/>
            <person name="Jansen J."/>
            <person name="Van den Hoogen J."/>
            <person name="Gungor B."/>
            <person name="Hartog M."/>
            <person name="Hontelez J."/>
            <person name="Verver J."/>
            <person name="Yang W.-C."/>
            <person name="Schijlen E."/>
            <person name="Repin R."/>
            <person name="Schilthuizen M."/>
            <person name="Schranz E."/>
            <person name="Heidstra R."/>
            <person name="Miyata K."/>
            <person name="Fedorova E."/>
            <person name="Kohlen W."/>
            <person name="Bisseling T."/>
            <person name="Smit S."/>
            <person name="Geurts R."/>
        </authorList>
    </citation>
    <scope>NUCLEOTIDE SEQUENCE [LARGE SCALE GENOMIC DNA]</scope>
    <source>
        <strain evidence="14">cv. WU1-14</strain>
    </source>
</reference>
<comment type="subcellular location">
    <subcellularLocation>
        <location evidence="1">Cell membrane</location>
        <topology evidence="1">Single-pass type I membrane protein</topology>
    </subcellularLocation>
</comment>
<evidence type="ECO:0000313" key="14">
    <source>
        <dbReference type="Proteomes" id="UP000237105"/>
    </source>
</evidence>
<evidence type="ECO:0000256" key="9">
    <source>
        <dbReference type="ARBA" id="ARBA00023136"/>
    </source>
</evidence>
<dbReference type="InterPro" id="IPR032675">
    <property type="entry name" value="LRR_dom_sf"/>
</dbReference>
<keyword evidence="4" id="KW-0433">Leucine-rich repeat</keyword>
<keyword evidence="7" id="KW-0677">Repeat</keyword>
<evidence type="ECO:0000256" key="2">
    <source>
        <dbReference type="ARBA" id="ARBA00009592"/>
    </source>
</evidence>
<sequence>MLDLSPNISYYDDGGLRWNSLSGRIGPSLVELQHLECLDLSYNDFIEIPKFIGAFTRLRYLNFSENPLVGNIPSELGNLTELRVLDLSNRLGAEYSSKTTKSFEWLSHLPYLTVFKLSYTNFTKAMDWFESFKTAPSLSKLELTFCLFPQSDALSLSHTNSSNSLKTLHVDFSTFESATISHLLNLSNNLVDLSLVNNFNIKGPIPNSFQNLKSLRYLYFYFNEFEGEVPKSMGSLCNLKDLVLFGNRISSTFNDIMESRSGCKNDSLEILNLGWNRLKGSFPEIKRFPVSLRQLNVGANKLRGPLPDISKMPSLRELDVSNNKLNGTLPESIGKLSNLKVLDVSTNSFTGVISEPHFEKLSKLRHLDLSSNSNLSFKMAFNWVPPFQLQELNLGSCGLGPQFPSWLQTQSSISYLDLSGSGIFTAIPNWFSNLTSKLYYLDLSLNFINSTLPNFPLEPNNSPYVDLSSNQFHGSIPPDPLFNATMLNLSNNNLTRFGPLFCTLFDGVTTILDLSNNLLFGSLPGCLFRLNNLEVLNLDNNKFSGVIPSSMASLYQIQTLQLRRNNLSGNLSFLKNCTRLRVLDVGENNLEGTIPTWIGKRLTHLVVLLLESNKFRGMIPSSLCHLQSIRILDISHNKISGVVPSCINNFTYMVEKPKEEDELYFPKSISVEYTFGHSISGSYDNKALVRWKGKDYEYQKILGLLRVIDLSSNRLIGGIPSELANLVELAQLNLSRNNLSGAIPHEIGNLSKLESLDLSHNHLSGDLPMGLAKISSLNYLDLSYNHFSGRIPTSTQLQSLNASSYVGNLGLCGLPLSSICPGDGTSQEPDPNSIDPNSIAFTFSNHIKFLLKSYITSIAVGGDAEKLFLDKWQQGLLCVERNQKMSILDRTIRNYNRHDRKRDFFHPRKFIV</sequence>
<dbReference type="Gene3D" id="3.80.10.10">
    <property type="entry name" value="Ribonuclease Inhibitor"/>
    <property type="match status" value="4"/>
</dbReference>
<dbReference type="PANTHER" id="PTHR48063:SF101">
    <property type="entry name" value="LRR RECEPTOR-LIKE SERINE_THREONINE-PROTEIN KINASE FLS2"/>
    <property type="match status" value="1"/>
</dbReference>
<dbReference type="Pfam" id="PF13855">
    <property type="entry name" value="LRR_8"/>
    <property type="match status" value="3"/>
</dbReference>
<dbReference type="InterPro" id="IPR001611">
    <property type="entry name" value="Leu-rich_rpt"/>
</dbReference>
<dbReference type="AlphaFoldDB" id="A0A2P5CST9"/>
<dbReference type="FunFam" id="3.80.10.10:FF:000213">
    <property type="entry name" value="Tyrosine-sulfated glycopeptide receptor 1"/>
    <property type="match status" value="1"/>
</dbReference>